<evidence type="ECO:0000256" key="1">
    <source>
        <dbReference type="SAM" id="MobiDB-lite"/>
    </source>
</evidence>
<evidence type="ECO:0000259" key="3">
    <source>
        <dbReference type="PROSITE" id="PS51791"/>
    </source>
</evidence>
<dbReference type="GO" id="GO:0046856">
    <property type="term" value="P:phosphatidylinositol dephosphorylation"/>
    <property type="evidence" value="ECO:0007669"/>
    <property type="project" value="TreeGrafter"/>
</dbReference>
<protein>
    <recommendedName>
        <fullName evidence="6">Phosphatidylinositide phosphatase SAC2</fullName>
    </recommendedName>
</protein>
<gene>
    <name evidence="4" type="ORF">ILUMI_12971</name>
</gene>
<dbReference type="InterPro" id="IPR022158">
    <property type="entry name" value="Inositol_phosphatase"/>
</dbReference>
<accession>A0A8K0CT99</accession>
<sequence length="1128" mass="127659">MELLRTDDFYIFVRGEHSLWWDRQTGIFVPKAGWELTSAEDPVCLGICYGIIGKVEHASVFDPRLILVKECVPVGKIHGQHVVQKIKSIAFLQLGTENVDLQLQTCKKHKTVSSKRISSANTSIFDIQKNAAFTKTWGTLKSAGNTIKNTTQQAAAIATGTPKRKDFKDKEKFEKRIIDEFLKIFTDTDSFYFCCTCDITNSLQRLCELEKKKEIDENALWKTVDDRFFWNKHMLKDLIESNNPLNDPWIMPIIQGYVQIDECKVELSNDYQGVKTSPKYEIFTLSIISRRSRFRAGTRYKRRGVDENGKCANYVETEQIISYHHHEVSFIQVRGSVPVYWSQPGYKYRPPPRIDKGEAETKVAFAKHFNNEIDIYGPICIINLIEQSGKERIIWDAYSNHVFQFNSPTVTYCTFDFHEYCRGMHFENVSILINSIADIIRDMNYCWRDRQGHICSQVGVFRVNCIDCLDRTNVVQTALGKAVMEIQFTKLGLISPEGVMPESIKKTFQLLWANNGDIISKQYAGTNALKGDYTRTGERKFTGIMKDGVNSANRYYLSRFKDSTRQGTIDLMLGNCVSEDIFSETKAQQDEEDSVATAEHVKLLIEDCKKMLINNPELVVGAWGLINADPSTGDPSETEMDSILILTKDSYFVADYDDQVDKITKYQRVMLKDLTLLECGMPDTTSIFKTSKTHYCIRINYKYNDTVGYYHMFRSTHLRFFNNMAVAIKNEEEGTESLKSICEAFQVSREIAGLQPVPYKQGQKLEKRKSKVVNTGTTSSGIYLDVVGLPNLTRNVSESQLLALKSAGSKALSNVTQQFSKLNKFSSPFIPNKSKRIQPKFVVGKSEKSESSSESEEEYENSIFQPNVAIEATSMHYSTDNSGNSTDKNDSFIEEGVELTENTNLYETAVSDPITIDTYLPGVGIVMGATNETAETPSAAVDVGNTSNVDNVRLSSVVHTISIKNSDIDVLNSTPAIHINEEETKVFPPTTLKLNRKLSRSSSDIDNITENKKDFNIDPNSIYVAGDCHFDKRSNSEQDITLNISQSQSESALKSKLVNLTSPVATVTKDLVLNPFSKFAKGVQNFGSNLDPRKFSMGGIRHISERELEEHRQMQEKWRHCNTRLIAL</sequence>
<evidence type="ECO:0000259" key="2">
    <source>
        <dbReference type="PROSITE" id="PS50275"/>
    </source>
</evidence>
<organism evidence="4 5">
    <name type="scientific">Ignelater luminosus</name>
    <name type="common">Cucubano</name>
    <name type="synonym">Pyrophorus luminosus</name>
    <dbReference type="NCBI Taxonomy" id="2038154"/>
    <lineage>
        <taxon>Eukaryota</taxon>
        <taxon>Metazoa</taxon>
        <taxon>Ecdysozoa</taxon>
        <taxon>Arthropoda</taxon>
        <taxon>Hexapoda</taxon>
        <taxon>Insecta</taxon>
        <taxon>Pterygota</taxon>
        <taxon>Neoptera</taxon>
        <taxon>Endopterygota</taxon>
        <taxon>Coleoptera</taxon>
        <taxon>Polyphaga</taxon>
        <taxon>Elateriformia</taxon>
        <taxon>Elateroidea</taxon>
        <taxon>Elateridae</taxon>
        <taxon>Agrypninae</taxon>
        <taxon>Pyrophorini</taxon>
        <taxon>Ignelater</taxon>
    </lineage>
</organism>
<dbReference type="InterPro" id="IPR002013">
    <property type="entry name" value="SAC_dom"/>
</dbReference>
<comment type="caution">
    <text evidence="4">The sequence shown here is derived from an EMBL/GenBank/DDBJ whole genome shotgun (WGS) entry which is preliminary data.</text>
</comment>
<keyword evidence="5" id="KW-1185">Reference proteome</keyword>
<evidence type="ECO:0008006" key="6">
    <source>
        <dbReference type="Google" id="ProtNLM"/>
    </source>
</evidence>
<feature type="domain" description="HSac2" evidence="3">
    <location>
        <begin position="595"/>
        <end position="783"/>
    </location>
</feature>
<dbReference type="GO" id="GO:2001135">
    <property type="term" value="P:regulation of endocytic recycling"/>
    <property type="evidence" value="ECO:0007669"/>
    <property type="project" value="TreeGrafter"/>
</dbReference>
<dbReference type="GO" id="GO:0005769">
    <property type="term" value="C:early endosome"/>
    <property type="evidence" value="ECO:0007669"/>
    <property type="project" value="TreeGrafter"/>
</dbReference>
<dbReference type="Pfam" id="PF12456">
    <property type="entry name" value="hSac2"/>
    <property type="match status" value="1"/>
</dbReference>
<proteinExistence type="predicted"/>
<name>A0A8K0CT99_IGNLU</name>
<dbReference type="OrthoDB" id="405996at2759"/>
<feature type="domain" description="SAC" evidence="2">
    <location>
        <begin position="182"/>
        <end position="525"/>
    </location>
</feature>
<dbReference type="PROSITE" id="PS51791">
    <property type="entry name" value="HSAC2"/>
    <property type="match status" value="1"/>
</dbReference>
<dbReference type="GO" id="GO:0043812">
    <property type="term" value="F:phosphatidylinositol-4-phosphate phosphatase activity"/>
    <property type="evidence" value="ECO:0007669"/>
    <property type="project" value="TreeGrafter"/>
</dbReference>
<evidence type="ECO:0000313" key="5">
    <source>
        <dbReference type="Proteomes" id="UP000801492"/>
    </source>
</evidence>
<dbReference type="PROSITE" id="PS50275">
    <property type="entry name" value="SAC"/>
    <property type="match status" value="1"/>
</dbReference>
<dbReference type="Pfam" id="PF02383">
    <property type="entry name" value="Syja_N"/>
    <property type="match status" value="1"/>
</dbReference>
<reference evidence="4" key="1">
    <citation type="submission" date="2019-08" db="EMBL/GenBank/DDBJ databases">
        <title>The genome of the North American firefly Photinus pyralis.</title>
        <authorList>
            <consortium name="Photinus pyralis genome working group"/>
            <person name="Fallon T.R."/>
            <person name="Sander Lower S.E."/>
            <person name="Weng J.-K."/>
        </authorList>
    </citation>
    <scope>NUCLEOTIDE SEQUENCE</scope>
    <source>
        <strain evidence="4">TRF0915ILg1</strain>
        <tissue evidence="4">Whole body</tissue>
    </source>
</reference>
<dbReference type="GO" id="GO:0045334">
    <property type="term" value="C:clathrin-coated endocytic vesicle"/>
    <property type="evidence" value="ECO:0007669"/>
    <property type="project" value="TreeGrafter"/>
</dbReference>
<dbReference type="PANTHER" id="PTHR45662">
    <property type="entry name" value="PHOSPHATIDYLINOSITIDE PHOSPHATASE SAC1"/>
    <property type="match status" value="1"/>
</dbReference>
<dbReference type="InterPro" id="IPR034753">
    <property type="entry name" value="hSac2"/>
</dbReference>
<evidence type="ECO:0000313" key="4">
    <source>
        <dbReference type="EMBL" id="KAF2893199.1"/>
    </source>
</evidence>
<dbReference type="EMBL" id="VTPC01008152">
    <property type="protein sequence ID" value="KAF2893199.1"/>
    <property type="molecule type" value="Genomic_DNA"/>
</dbReference>
<feature type="region of interest" description="Disordered" evidence="1">
    <location>
        <begin position="841"/>
        <end position="861"/>
    </location>
</feature>
<dbReference type="AlphaFoldDB" id="A0A8K0CT99"/>
<dbReference type="PANTHER" id="PTHR45662:SF8">
    <property type="entry name" value="PHOSPHATIDYLINOSITIDE PHOSPHATASE SAC2"/>
    <property type="match status" value="1"/>
</dbReference>
<dbReference type="Proteomes" id="UP000801492">
    <property type="component" value="Unassembled WGS sequence"/>
</dbReference>